<comment type="caution">
    <text evidence="3">The sequence shown here is derived from an EMBL/GenBank/DDBJ whole genome shotgun (WGS) entry which is preliminary data.</text>
</comment>
<evidence type="ECO:0000259" key="2">
    <source>
        <dbReference type="PROSITE" id="PS50894"/>
    </source>
</evidence>
<dbReference type="RefSeq" id="WP_124877713.1">
    <property type="nucleotide sequence ID" value="NZ_RQJO01000010.1"/>
</dbReference>
<accession>A0A3P1BJH4</accession>
<dbReference type="InterPro" id="IPR036641">
    <property type="entry name" value="HPT_dom_sf"/>
</dbReference>
<dbReference type="Gene3D" id="1.20.120.160">
    <property type="entry name" value="HPT domain"/>
    <property type="match status" value="1"/>
</dbReference>
<dbReference type="InterPro" id="IPR008207">
    <property type="entry name" value="Sig_transdc_His_kin_Hpt_dom"/>
</dbReference>
<evidence type="ECO:0000313" key="4">
    <source>
        <dbReference type="Proteomes" id="UP000271925"/>
    </source>
</evidence>
<dbReference type="GO" id="GO:0000160">
    <property type="term" value="P:phosphorelay signal transduction system"/>
    <property type="evidence" value="ECO:0007669"/>
    <property type="project" value="InterPro"/>
</dbReference>
<sequence length="126" mass="14609">MSSSIDNLTDQLDRKRLLQFYEDDTEMMISAMEMFLDEVIPNFLELEKLVEQQDWEALTSLTHQMRPWLGMVGLTLLENKLCDIETMAKQSPNLEIIMISCTNFNENLAQMSSVLKMELAELSNKL</sequence>
<feature type="modified residue" description="Phosphohistidine" evidence="1">
    <location>
        <position position="63"/>
    </location>
</feature>
<proteinExistence type="predicted"/>
<keyword evidence="1" id="KW-0597">Phosphoprotein</keyword>
<dbReference type="SUPFAM" id="SSF47226">
    <property type="entry name" value="Histidine-containing phosphotransfer domain, HPT domain"/>
    <property type="match status" value="1"/>
</dbReference>
<dbReference type="GO" id="GO:0004672">
    <property type="term" value="F:protein kinase activity"/>
    <property type="evidence" value="ECO:0007669"/>
    <property type="project" value="UniProtKB-ARBA"/>
</dbReference>
<evidence type="ECO:0000256" key="1">
    <source>
        <dbReference type="PROSITE-ProRule" id="PRU00110"/>
    </source>
</evidence>
<keyword evidence="4" id="KW-1185">Reference proteome</keyword>
<dbReference type="Proteomes" id="UP000271925">
    <property type="component" value="Unassembled WGS sequence"/>
</dbReference>
<reference evidence="3 4" key="1">
    <citation type="submission" date="2018-11" db="EMBL/GenBank/DDBJ databases">
        <authorList>
            <person name="Zhou Z."/>
            <person name="Wang G."/>
        </authorList>
    </citation>
    <scope>NUCLEOTIDE SEQUENCE [LARGE SCALE GENOMIC DNA]</scope>
    <source>
        <strain evidence="3 4">KCTC52004</strain>
    </source>
</reference>
<dbReference type="AlphaFoldDB" id="A0A3P1BJH4"/>
<protein>
    <submittedName>
        <fullName evidence="3">Hpt domain-containing protein</fullName>
    </submittedName>
</protein>
<name>A0A3P1BJH4_9BACT</name>
<dbReference type="PROSITE" id="PS50894">
    <property type="entry name" value="HPT"/>
    <property type="match status" value="1"/>
</dbReference>
<dbReference type="Pfam" id="PF01627">
    <property type="entry name" value="Hpt"/>
    <property type="match status" value="1"/>
</dbReference>
<feature type="domain" description="HPt" evidence="2">
    <location>
        <begin position="24"/>
        <end position="122"/>
    </location>
</feature>
<dbReference type="OrthoDB" id="956928at2"/>
<dbReference type="EMBL" id="RQJO01000010">
    <property type="protein sequence ID" value="RRB01251.1"/>
    <property type="molecule type" value="Genomic_DNA"/>
</dbReference>
<gene>
    <name evidence="3" type="ORF">EHT25_24075</name>
</gene>
<organism evidence="3 4">
    <name type="scientific">Larkinella rosea</name>
    <dbReference type="NCBI Taxonomy" id="2025312"/>
    <lineage>
        <taxon>Bacteria</taxon>
        <taxon>Pseudomonadati</taxon>
        <taxon>Bacteroidota</taxon>
        <taxon>Cytophagia</taxon>
        <taxon>Cytophagales</taxon>
        <taxon>Spirosomataceae</taxon>
        <taxon>Larkinella</taxon>
    </lineage>
</organism>
<evidence type="ECO:0000313" key="3">
    <source>
        <dbReference type="EMBL" id="RRB01251.1"/>
    </source>
</evidence>